<feature type="non-terminal residue" evidence="6">
    <location>
        <position position="104"/>
    </location>
</feature>
<dbReference type="Proteomes" id="UP000335636">
    <property type="component" value="Unassembled WGS sequence"/>
</dbReference>
<reference evidence="6" key="1">
    <citation type="submission" date="2019-04" db="EMBL/GenBank/DDBJ databases">
        <authorList>
            <person name="Alioto T."/>
            <person name="Alioto T."/>
        </authorList>
    </citation>
    <scope>NUCLEOTIDE SEQUENCE [LARGE SCALE GENOMIC DNA]</scope>
</reference>
<evidence type="ECO:0000256" key="1">
    <source>
        <dbReference type="ARBA" id="ARBA00004138"/>
    </source>
</evidence>
<evidence type="ECO:0000256" key="4">
    <source>
        <dbReference type="ARBA" id="ARBA00023069"/>
    </source>
</evidence>
<keyword evidence="3" id="KW-0677">Repeat</keyword>
<dbReference type="Gene3D" id="3.80.10.10">
    <property type="entry name" value="Ribonuclease Inhibitor"/>
    <property type="match status" value="1"/>
</dbReference>
<keyword evidence="5" id="KW-0966">Cell projection</keyword>
<dbReference type="FunFam" id="3.80.10.10:FF:000191">
    <property type="entry name" value="Leucine rich repeats and guanylate kinase domain containing"/>
    <property type="match status" value="1"/>
</dbReference>
<name>A0A5E4AST3_MARMO</name>
<protein>
    <recommendedName>
        <fullName evidence="8">U2A'/phosphoprotein 32 family A C-terminal domain-containing protein</fullName>
    </recommendedName>
</protein>
<evidence type="ECO:0000256" key="2">
    <source>
        <dbReference type="ARBA" id="ARBA00022614"/>
    </source>
</evidence>
<evidence type="ECO:0000256" key="5">
    <source>
        <dbReference type="ARBA" id="ARBA00023273"/>
    </source>
</evidence>
<evidence type="ECO:0008006" key="8">
    <source>
        <dbReference type="Google" id="ProtNLM"/>
    </source>
</evidence>
<dbReference type="SUPFAM" id="SSF52058">
    <property type="entry name" value="L domain-like"/>
    <property type="match status" value="1"/>
</dbReference>
<dbReference type="InterPro" id="IPR050576">
    <property type="entry name" value="Cilia_flagella_integrity"/>
</dbReference>
<organism evidence="6 7">
    <name type="scientific">Marmota monax</name>
    <name type="common">Woodchuck</name>
    <dbReference type="NCBI Taxonomy" id="9995"/>
    <lineage>
        <taxon>Eukaryota</taxon>
        <taxon>Metazoa</taxon>
        <taxon>Chordata</taxon>
        <taxon>Craniata</taxon>
        <taxon>Vertebrata</taxon>
        <taxon>Euteleostomi</taxon>
        <taxon>Mammalia</taxon>
        <taxon>Eutheria</taxon>
        <taxon>Euarchontoglires</taxon>
        <taxon>Glires</taxon>
        <taxon>Rodentia</taxon>
        <taxon>Sciuromorpha</taxon>
        <taxon>Sciuridae</taxon>
        <taxon>Xerinae</taxon>
        <taxon>Marmotini</taxon>
        <taxon>Marmota</taxon>
    </lineage>
</organism>
<dbReference type="InterPro" id="IPR001611">
    <property type="entry name" value="Leu-rich_rpt"/>
</dbReference>
<comment type="caution">
    <text evidence="6">The sequence shown here is derived from an EMBL/GenBank/DDBJ whole genome shotgun (WGS) entry which is preliminary data.</text>
</comment>
<dbReference type="EMBL" id="CABDUW010000124">
    <property type="protein sequence ID" value="VTJ59582.1"/>
    <property type="molecule type" value="Genomic_DNA"/>
</dbReference>
<dbReference type="InterPro" id="IPR032675">
    <property type="entry name" value="LRR_dom_sf"/>
</dbReference>
<dbReference type="PROSITE" id="PS51450">
    <property type="entry name" value="LRR"/>
    <property type="match status" value="1"/>
</dbReference>
<evidence type="ECO:0000256" key="3">
    <source>
        <dbReference type="ARBA" id="ARBA00022737"/>
    </source>
</evidence>
<evidence type="ECO:0000313" key="6">
    <source>
        <dbReference type="EMBL" id="VTJ59582.1"/>
    </source>
</evidence>
<proteinExistence type="predicted"/>
<accession>A0A5E4AST3</accession>
<keyword evidence="2" id="KW-0433">Leucine-rich repeat</keyword>
<keyword evidence="4" id="KW-0969">Cilium</keyword>
<keyword evidence="7" id="KW-1185">Reference proteome</keyword>
<dbReference type="AlphaFoldDB" id="A0A5E4AST3"/>
<dbReference type="PANTHER" id="PTHR45973:SF9">
    <property type="entry name" value="LEUCINE-RICH REPEAT-CONTAINING PROTEIN 46"/>
    <property type="match status" value="1"/>
</dbReference>
<gene>
    <name evidence="6" type="ORF">MONAX_5E040551</name>
</gene>
<feature type="non-terminal residue" evidence="6">
    <location>
        <position position="1"/>
    </location>
</feature>
<sequence>SSNCIETITGLENLKVLQNLDLSHNQICSLQGLQNHDLLEVINLEDNKIAELNEIEYIEYLPILRILNLLRNPIQENPEYWLFVIFMLLRLTELDQKKIKVEEK</sequence>
<comment type="subcellular location">
    <subcellularLocation>
        <location evidence="1">Cell projection</location>
        <location evidence="1">Cilium</location>
    </subcellularLocation>
</comment>
<dbReference type="PANTHER" id="PTHR45973">
    <property type="entry name" value="PROTEIN PHOSPHATASE 1 REGULATORY SUBUNIT SDS22-RELATED"/>
    <property type="match status" value="1"/>
</dbReference>
<evidence type="ECO:0000313" key="7">
    <source>
        <dbReference type="Proteomes" id="UP000335636"/>
    </source>
</evidence>
<dbReference type="Pfam" id="PF14580">
    <property type="entry name" value="LRR_9"/>
    <property type="match status" value="1"/>
</dbReference>